<feature type="binding site" description="covalent" evidence="16">
    <location>
        <position position="296"/>
    </location>
    <ligand>
        <name>heme c</name>
        <dbReference type="ChEBI" id="CHEBI:61717"/>
    </ligand>
</feature>
<dbReference type="FunFam" id="1.10.760.10:FF:000002">
    <property type="entry name" value="Cytochrome c1, heme protein"/>
    <property type="match status" value="1"/>
</dbReference>
<dbReference type="EMBL" id="JAJAGQ010000013">
    <property type="protein sequence ID" value="KAJ8546416.1"/>
    <property type="molecule type" value="Genomic_DNA"/>
</dbReference>
<dbReference type="PROSITE" id="PS51525">
    <property type="entry name" value="NET"/>
    <property type="match status" value="1"/>
</dbReference>
<dbReference type="InterPro" id="IPR027353">
    <property type="entry name" value="NET_dom"/>
</dbReference>
<comment type="subcellular location">
    <subcellularLocation>
        <location evidence="1">Mitochondrion inner membrane</location>
        <topology evidence="1">Single-pass membrane protein</topology>
    </subcellularLocation>
</comment>
<dbReference type="SUPFAM" id="SSF46626">
    <property type="entry name" value="Cytochrome c"/>
    <property type="match status" value="1"/>
</dbReference>
<dbReference type="GO" id="GO:0006122">
    <property type="term" value="P:mitochondrial electron transport, ubiquinol to cytochrome c"/>
    <property type="evidence" value="ECO:0007669"/>
    <property type="project" value="TreeGrafter"/>
</dbReference>
<keyword evidence="9" id="KW-0249">Electron transport</keyword>
<feature type="compositionally biased region" description="Basic and acidic residues" evidence="18">
    <location>
        <begin position="849"/>
        <end position="862"/>
    </location>
</feature>
<evidence type="ECO:0000256" key="11">
    <source>
        <dbReference type="ARBA" id="ARBA00023004"/>
    </source>
</evidence>
<keyword evidence="11 16" id="KW-0408">Iron</keyword>
<evidence type="ECO:0000256" key="8">
    <source>
        <dbReference type="ARBA" id="ARBA00022792"/>
    </source>
</evidence>
<evidence type="ECO:0000259" key="20">
    <source>
        <dbReference type="PROSITE" id="PS51007"/>
    </source>
</evidence>
<dbReference type="InterPro" id="IPR021157">
    <property type="entry name" value="Cyt_c1_TM_anchor_C"/>
</dbReference>
<evidence type="ECO:0000256" key="10">
    <source>
        <dbReference type="ARBA" id="ARBA00022989"/>
    </source>
</evidence>
<evidence type="ECO:0000256" key="9">
    <source>
        <dbReference type="ARBA" id="ARBA00022982"/>
    </source>
</evidence>
<evidence type="ECO:0000259" key="21">
    <source>
        <dbReference type="PROSITE" id="PS51525"/>
    </source>
</evidence>
<dbReference type="InterPro" id="IPR038336">
    <property type="entry name" value="NET_sf"/>
</dbReference>
<dbReference type="PANTHER" id="PTHR10266">
    <property type="entry name" value="CYTOCHROME C1"/>
    <property type="match status" value="1"/>
</dbReference>
<keyword evidence="13" id="KW-0496">Mitochondrion</keyword>
<feature type="binding site" description="covalent" evidence="16">
    <location>
        <position position="173"/>
    </location>
    <ligand>
        <name>heme c</name>
        <dbReference type="ChEBI" id="CHEBI:61717"/>
    </ligand>
</feature>
<dbReference type="Gene3D" id="1.20.920.10">
    <property type="entry name" value="Bromodomain-like"/>
    <property type="match status" value="1"/>
</dbReference>
<keyword evidence="8" id="KW-0999">Mitochondrion inner membrane</keyword>
<comment type="caution">
    <text evidence="22">The sequence shown here is derived from an EMBL/GenBank/DDBJ whole genome shotgun (WGS) entry which is preliminary data.</text>
</comment>
<keyword evidence="3" id="KW-0813">Transport</keyword>
<evidence type="ECO:0000256" key="4">
    <source>
        <dbReference type="ARBA" id="ARBA00022617"/>
    </source>
</evidence>
<feature type="region of interest" description="Disordered" evidence="18">
    <location>
        <begin position="1010"/>
        <end position="1038"/>
    </location>
</feature>
<dbReference type="Pfam" id="PF17035">
    <property type="entry name" value="BET"/>
    <property type="match status" value="1"/>
</dbReference>
<feature type="domain" description="Cytochrome c" evidence="20">
    <location>
        <begin position="160"/>
        <end position="267"/>
    </location>
</feature>
<evidence type="ECO:0000256" key="5">
    <source>
        <dbReference type="ARBA" id="ARBA00022660"/>
    </source>
</evidence>
<dbReference type="Proteomes" id="UP001152561">
    <property type="component" value="Unassembled WGS sequence"/>
</dbReference>
<dbReference type="GO" id="GO:0046872">
    <property type="term" value="F:metal ion binding"/>
    <property type="evidence" value="ECO:0007669"/>
    <property type="project" value="UniProtKB-KW"/>
</dbReference>
<reference evidence="23" key="1">
    <citation type="journal article" date="2023" name="Proc. Natl. Acad. Sci. U.S.A.">
        <title>Genomic and structural basis for evolution of tropane alkaloid biosynthesis.</title>
        <authorList>
            <person name="Wanga Y.-J."/>
            <person name="Taina T."/>
            <person name="Yua J.-Y."/>
            <person name="Lia J."/>
            <person name="Xua B."/>
            <person name="Chenc J."/>
            <person name="D'Auriad J.C."/>
            <person name="Huanga J.-P."/>
            <person name="Huanga S.-X."/>
        </authorList>
    </citation>
    <scope>NUCLEOTIDE SEQUENCE [LARGE SCALE GENOMIC DNA]</scope>
    <source>
        <strain evidence="23">cv. KIB-2019</strain>
    </source>
</reference>
<dbReference type="FunFam" id="1.20.5.100:FF:000003">
    <property type="entry name" value="Cytochrome c1, heme protein, mitochondrial"/>
    <property type="match status" value="1"/>
</dbReference>
<protein>
    <submittedName>
        <fullName evidence="22">Uncharacterized protein</fullName>
    </submittedName>
</protein>
<dbReference type="PROSITE" id="PS50014">
    <property type="entry name" value="BROMODOMAIN_2"/>
    <property type="match status" value="1"/>
</dbReference>
<dbReference type="GO" id="GO:0020037">
    <property type="term" value="F:heme binding"/>
    <property type="evidence" value="ECO:0007669"/>
    <property type="project" value="InterPro"/>
</dbReference>
<feature type="binding site" description="covalent" evidence="16">
    <location>
        <position position="177"/>
    </location>
    <ligand>
        <name>heme c</name>
        <dbReference type="ChEBI" id="CHEBI:61717"/>
    </ligand>
</feature>
<keyword evidence="7 16" id="KW-0479">Metal-binding</keyword>
<dbReference type="GO" id="GO:0009055">
    <property type="term" value="F:electron transfer activity"/>
    <property type="evidence" value="ECO:0007669"/>
    <property type="project" value="InterPro"/>
</dbReference>
<feature type="compositionally biased region" description="Polar residues" evidence="18">
    <location>
        <begin position="1"/>
        <end position="18"/>
    </location>
</feature>
<dbReference type="AlphaFoldDB" id="A0A9Q1LYQ5"/>
<feature type="compositionally biased region" description="Basic and acidic residues" evidence="18">
    <location>
        <begin position="881"/>
        <end position="903"/>
    </location>
</feature>
<keyword evidence="4 16" id="KW-0349">Heme</keyword>
<evidence type="ECO:0000256" key="12">
    <source>
        <dbReference type="ARBA" id="ARBA00023117"/>
    </source>
</evidence>
<keyword evidence="5" id="KW-0679">Respiratory chain</keyword>
<dbReference type="InterPro" id="IPR036909">
    <property type="entry name" value="Cyt_c-like_dom_sf"/>
</dbReference>
<keyword evidence="14" id="KW-0472">Membrane</keyword>
<dbReference type="InterPro" id="IPR036427">
    <property type="entry name" value="Bromodomain-like_sf"/>
</dbReference>
<evidence type="ECO:0000256" key="16">
    <source>
        <dbReference type="PIRSR" id="PIRSR602326-1"/>
    </source>
</evidence>
<dbReference type="PROSITE" id="PS51007">
    <property type="entry name" value="CYTC"/>
    <property type="match status" value="1"/>
</dbReference>
<comment type="cofactor">
    <cofactor evidence="16">
        <name>heme c</name>
        <dbReference type="ChEBI" id="CHEBI:61717"/>
    </cofactor>
    <text evidence="16">Binds 1 heme c group covalently per subunit.</text>
</comment>
<dbReference type="Pfam" id="PF02167">
    <property type="entry name" value="Cytochrom_C1"/>
    <property type="match status" value="1"/>
</dbReference>
<organism evidence="22 23">
    <name type="scientific">Anisodus acutangulus</name>
    <dbReference type="NCBI Taxonomy" id="402998"/>
    <lineage>
        <taxon>Eukaryota</taxon>
        <taxon>Viridiplantae</taxon>
        <taxon>Streptophyta</taxon>
        <taxon>Embryophyta</taxon>
        <taxon>Tracheophyta</taxon>
        <taxon>Spermatophyta</taxon>
        <taxon>Magnoliopsida</taxon>
        <taxon>eudicotyledons</taxon>
        <taxon>Gunneridae</taxon>
        <taxon>Pentapetalae</taxon>
        <taxon>asterids</taxon>
        <taxon>lamiids</taxon>
        <taxon>Solanales</taxon>
        <taxon>Solanaceae</taxon>
        <taxon>Solanoideae</taxon>
        <taxon>Hyoscyameae</taxon>
        <taxon>Anisodus</taxon>
    </lineage>
</organism>
<dbReference type="PANTHER" id="PTHR10266:SF22">
    <property type="entry name" value="CYTOCHROME C1-2, HEME PROTEIN, MITOCHONDRIAL-LIKE"/>
    <property type="match status" value="1"/>
</dbReference>
<feature type="region of interest" description="Disordered" evidence="18">
    <location>
        <begin position="1075"/>
        <end position="1098"/>
    </location>
</feature>
<feature type="compositionally biased region" description="Polar residues" evidence="18">
    <location>
        <begin position="918"/>
        <end position="934"/>
    </location>
</feature>
<evidence type="ECO:0000256" key="6">
    <source>
        <dbReference type="ARBA" id="ARBA00022692"/>
    </source>
</evidence>
<feature type="domain" description="NET" evidence="21">
    <location>
        <begin position="717"/>
        <end position="799"/>
    </location>
</feature>
<dbReference type="SUPFAM" id="SSF81496">
    <property type="entry name" value="Cytochrome c1 subunit of cytochrome bc1 complex (Ubiquinol-cytochrome c reductase), transmembrane anchor"/>
    <property type="match status" value="1"/>
</dbReference>
<dbReference type="OrthoDB" id="21449at2759"/>
<dbReference type="PRINTS" id="PR00603">
    <property type="entry name" value="CYTOCHROMEC1"/>
</dbReference>
<evidence type="ECO:0000256" key="14">
    <source>
        <dbReference type="ARBA" id="ARBA00023136"/>
    </source>
</evidence>
<evidence type="ECO:0000256" key="7">
    <source>
        <dbReference type="ARBA" id="ARBA00022723"/>
    </source>
</evidence>
<dbReference type="Gene3D" id="1.20.5.100">
    <property type="entry name" value="Cytochrome c1, transmembrane anchor, C-terminal"/>
    <property type="match status" value="1"/>
</dbReference>
<dbReference type="SUPFAM" id="SSF47370">
    <property type="entry name" value="Bromodomain"/>
    <property type="match status" value="1"/>
</dbReference>
<proteinExistence type="inferred from homology"/>
<comment type="similarity">
    <text evidence="2">Belongs to the cytochrome c family.</text>
</comment>
<evidence type="ECO:0000256" key="17">
    <source>
        <dbReference type="PROSITE-ProRule" id="PRU00035"/>
    </source>
</evidence>
<evidence type="ECO:0000256" key="1">
    <source>
        <dbReference type="ARBA" id="ARBA00004434"/>
    </source>
</evidence>
<comment type="subunit">
    <text evidence="15">Component of the ubiquinol-cytochrome c oxidoreductase (cytochrome b-c1 complex, complex III, CIII), a multisubunit enzyme composed of 3 respiratory subunits cytochrome b, cytochrome c1 and Rieske protein, 2 core protein subunits, and additional low-molecular weight protein subunits. The complex exists as an obligatory dimer and forms supercomplexes (SCs) in the inner mitochondrial membrane with cytochrome c oxidase (complex IV, CIV).</text>
</comment>
<accession>A0A9Q1LYQ5</accession>
<sequence>MFTWSKSRQISIGPSSRSLRPKSKDRTARTGAKPLNTTLVFRISHTVLSYLRRSILVYGPYPRACLKMLGGRAIHRLLGRKFQSEYTASPILSSIVSKKAQEECGSFGMKSFRTLALIGAGVSGLVGFATVASADEAEHGLECPNYPWPHEGILSSYDHASIRRGHQVYQQVCASCHSMSLVSYRDLVGVAYTEEEVKAMAAEIEVEDGPNDEGEMFTRPGKLSDRFPQPYSNEAAARFANGGAYPPDLSLVTKARHNGQNYVFALLTGYRDPPAGVSIREGLHYNPYFPGGAIAMPKMLNDGAVEYEDGTPATEAQMGKDVVSFLTWAAEPEMEERKLMGFKWIFVLSLALLQAAYYRRLRWSVLKSRKLLIKQRLEGEPWTSCRNVRLEKNCLLVRPSSTHSAVWMARKDKLCGGGSAGFATNSGSEGSGSSGRFDPRIAVSGHSIAPQQRWIKINSSSHDGFAVPIQVVPLSKLSPSERKNLVLQLRSDLEQTRILQKKVEFYRTSVVAVSSSSDIVCYSNAWLPLASKKKSAGNPGFGKKSNPLAQKTRGLSREVSGRFKSVKAASVPSSSNATLMKQCENLLKKLMSQDQGNVFNEPVDIVKLKIPDYFTVIKHPMDLGTIKKRLTSGVYLNPLEFLADVRLTFSNAKTYNPRGNIVNDMADTMSKFFELRWKTIEKKLPVNHAESVEEKSGLHEESETASKKRKLSPTRHIVMPEPPKCKMTDEEKHKLGGELEASLGDLPDNILEFLKEQSSNGTAAGDDEIEIDIDVLSDDTLFTLRKLLDKFLQEKQKGNAKAEPCEIELPNELGLSNSSMHLEGDNDHVDEEVDIGGNEPPVSSYPSLEIEKDTDPKRDERINTGGPNDSDSSSSSDDESEAQRTSDHAEQDHSSPAKADGKEAGNSLADGNREFFSESISGVDQLEQSSQQMPFSVESEAYQDEGSAPSDRTVSPGKLYRAALLKNRFADTILKAREKTLVEVEKGDPEKLRREREEVEMQRRKAKAKLQAEAKAAEEAQRRAEVEAAAEAKRRRELDREAARQALLQMEKTVEINENSKFLEDLEMLTTVPTEQLHSSVDETSPDHSQDGLGSFKFGGSNPLEQLGLYMKVDDDEEECELATVPSDPIDVEEGEID</sequence>
<keyword evidence="10" id="KW-1133">Transmembrane helix</keyword>
<feature type="binding site" description="covalent" evidence="16">
    <location>
        <position position="176"/>
    </location>
    <ligand>
        <name>heme c</name>
        <dbReference type="ChEBI" id="CHEBI:61717"/>
    </ligand>
</feature>
<dbReference type="Gene3D" id="1.20.1270.220">
    <property type="match status" value="1"/>
</dbReference>
<gene>
    <name evidence="22" type="ORF">K7X08_018999</name>
</gene>
<feature type="region of interest" description="Disordered" evidence="18">
    <location>
        <begin position="816"/>
        <end position="955"/>
    </location>
</feature>
<feature type="region of interest" description="Disordered" evidence="18">
    <location>
        <begin position="1"/>
        <end position="29"/>
    </location>
</feature>
<evidence type="ECO:0000313" key="22">
    <source>
        <dbReference type="EMBL" id="KAJ8546416.1"/>
    </source>
</evidence>
<dbReference type="InterPro" id="IPR002326">
    <property type="entry name" value="Cyt_c1"/>
</dbReference>
<evidence type="ECO:0000313" key="23">
    <source>
        <dbReference type="Proteomes" id="UP001152561"/>
    </source>
</evidence>
<dbReference type="SMART" id="SM00297">
    <property type="entry name" value="BROMO"/>
    <property type="match status" value="1"/>
</dbReference>
<dbReference type="GO" id="GO:0005743">
    <property type="term" value="C:mitochondrial inner membrane"/>
    <property type="evidence" value="ECO:0007669"/>
    <property type="project" value="UniProtKB-SubCell"/>
</dbReference>
<dbReference type="Gene3D" id="1.10.760.10">
    <property type="entry name" value="Cytochrome c-like domain"/>
    <property type="match status" value="1"/>
</dbReference>
<keyword evidence="6" id="KW-0812">Transmembrane</keyword>
<dbReference type="InterPro" id="IPR001487">
    <property type="entry name" value="Bromodomain"/>
</dbReference>
<keyword evidence="23" id="KW-1185">Reference proteome</keyword>
<feature type="domain" description="Bromo" evidence="19">
    <location>
        <begin position="591"/>
        <end position="663"/>
    </location>
</feature>
<feature type="region of interest" description="Disordered" evidence="18">
    <location>
        <begin position="688"/>
        <end position="729"/>
    </location>
</feature>
<keyword evidence="12 17" id="KW-0103">Bromodomain</keyword>
<evidence type="ECO:0000256" key="15">
    <source>
        <dbReference type="ARBA" id="ARBA00038521"/>
    </source>
</evidence>
<name>A0A9Q1LYQ5_9SOLA</name>
<dbReference type="InterPro" id="IPR009056">
    <property type="entry name" value="Cyt_c-like_dom"/>
</dbReference>
<evidence type="ECO:0000259" key="19">
    <source>
        <dbReference type="PROSITE" id="PS50014"/>
    </source>
</evidence>
<evidence type="ECO:0000256" key="13">
    <source>
        <dbReference type="ARBA" id="ARBA00023128"/>
    </source>
</evidence>
<evidence type="ECO:0000256" key="18">
    <source>
        <dbReference type="SAM" id="MobiDB-lite"/>
    </source>
</evidence>
<dbReference type="Pfam" id="PF00439">
    <property type="entry name" value="Bromodomain"/>
    <property type="match status" value="1"/>
</dbReference>
<evidence type="ECO:0000256" key="3">
    <source>
        <dbReference type="ARBA" id="ARBA00022448"/>
    </source>
</evidence>
<dbReference type="PRINTS" id="PR00503">
    <property type="entry name" value="BROMODOMAIN"/>
</dbReference>
<evidence type="ECO:0000256" key="2">
    <source>
        <dbReference type="ARBA" id="ARBA00006488"/>
    </source>
</evidence>
<feature type="compositionally biased region" description="Basic and acidic residues" evidence="18">
    <location>
        <begin position="688"/>
        <end position="706"/>
    </location>
</feature>